<feature type="transmembrane region" description="Helical" evidence="6">
    <location>
        <begin position="135"/>
        <end position="160"/>
    </location>
</feature>
<evidence type="ECO:0000256" key="3">
    <source>
        <dbReference type="ARBA" id="ARBA00022989"/>
    </source>
</evidence>
<dbReference type="PANTHER" id="PTHR37451:SF4">
    <property type="entry name" value="MARVEL DOMAIN-CONTAINING PROTEIN"/>
    <property type="match status" value="1"/>
</dbReference>
<dbReference type="AlphaFoldDB" id="A0AAN6NIG8"/>
<feature type="domain" description="MARVEL" evidence="7">
    <location>
        <begin position="25"/>
        <end position="159"/>
    </location>
</feature>
<feature type="transmembrane region" description="Helical" evidence="6">
    <location>
        <begin position="25"/>
        <end position="49"/>
    </location>
</feature>
<name>A0AAN6NIG8_9PEZI</name>
<feature type="compositionally biased region" description="Low complexity" evidence="5">
    <location>
        <begin position="279"/>
        <end position="290"/>
    </location>
</feature>
<feature type="region of interest" description="Disordered" evidence="5">
    <location>
        <begin position="215"/>
        <end position="290"/>
    </location>
</feature>
<keyword evidence="9" id="KW-1185">Reference proteome</keyword>
<dbReference type="PANTHER" id="PTHR37451">
    <property type="entry name" value="MARVEL DOMAIN"/>
    <property type="match status" value="1"/>
</dbReference>
<dbReference type="Pfam" id="PF01284">
    <property type="entry name" value="MARVEL"/>
    <property type="match status" value="1"/>
</dbReference>
<keyword evidence="3 6" id="KW-1133">Transmembrane helix</keyword>
<feature type="transmembrane region" description="Helical" evidence="6">
    <location>
        <begin position="56"/>
        <end position="73"/>
    </location>
</feature>
<evidence type="ECO:0000256" key="5">
    <source>
        <dbReference type="SAM" id="MobiDB-lite"/>
    </source>
</evidence>
<evidence type="ECO:0000313" key="9">
    <source>
        <dbReference type="Proteomes" id="UP001303473"/>
    </source>
</evidence>
<reference evidence="9" key="1">
    <citation type="journal article" date="2023" name="Mol. Phylogenet. Evol.">
        <title>Genome-scale phylogeny and comparative genomics of the fungal order Sordariales.</title>
        <authorList>
            <person name="Hensen N."/>
            <person name="Bonometti L."/>
            <person name="Westerberg I."/>
            <person name="Brannstrom I.O."/>
            <person name="Guillou S."/>
            <person name="Cros-Aarteil S."/>
            <person name="Calhoun S."/>
            <person name="Haridas S."/>
            <person name="Kuo A."/>
            <person name="Mondo S."/>
            <person name="Pangilinan J."/>
            <person name="Riley R."/>
            <person name="LaButti K."/>
            <person name="Andreopoulos B."/>
            <person name="Lipzen A."/>
            <person name="Chen C."/>
            <person name="Yan M."/>
            <person name="Daum C."/>
            <person name="Ng V."/>
            <person name="Clum A."/>
            <person name="Steindorff A."/>
            <person name="Ohm R.A."/>
            <person name="Martin F."/>
            <person name="Silar P."/>
            <person name="Natvig D.O."/>
            <person name="Lalanne C."/>
            <person name="Gautier V."/>
            <person name="Ament-Velasquez S.L."/>
            <person name="Kruys A."/>
            <person name="Hutchinson M.I."/>
            <person name="Powell A.J."/>
            <person name="Barry K."/>
            <person name="Miller A.N."/>
            <person name="Grigoriev I.V."/>
            <person name="Debuchy R."/>
            <person name="Gladieux P."/>
            <person name="Hiltunen Thoren M."/>
            <person name="Johannesson H."/>
        </authorList>
    </citation>
    <scope>NUCLEOTIDE SEQUENCE [LARGE SCALE GENOMIC DNA]</scope>
    <source>
        <strain evidence="9">CBS 340.73</strain>
    </source>
</reference>
<gene>
    <name evidence="8" type="ORF">QBC46DRAFT_372062</name>
</gene>
<comment type="caution">
    <text evidence="8">The sequence shown here is derived from an EMBL/GenBank/DDBJ whole genome shotgun (WGS) entry which is preliminary data.</text>
</comment>
<keyword evidence="2 6" id="KW-0812">Transmembrane</keyword>
<accession>A0AAN6NIG8</accession>
<comment type="subcellular location">
    <subcellularLocation>
        <location evidence="1">Membrane</location>
        <topology evidence="1">Multi-pass membrane protein</topology>
    </subcellularLocation>
</comment>
<dbReference type="GO" id="GO:0016020">
    <property type="term" value="C:membrane"/>
    <property type="evidence" value="ECO:0007669"/>
    <property type="project" value="UniProtKB-SubCell"/>
</dbReference>
<proteinExistence type="predicted"/>
<protein>
    <recommendedName>
        <fullName evidence="7">MARVEL domain-containing protein</fullName>
    </recommendedName>
</protein>
<evidence type="ECO:0000256" key="6">
    <source>
        <dbReference type="SAM" id="Phobius"/>
    </source>
</evidence>
<feature type="compositionally biased region" description="Pro residues" evidence="5">
    <location>
        <begin position="231"/>
        <end position="241"/>
    </location>
</feature>
<feature type="compositionally biased region" description="Polar residues" evidence="5">
    <location>
        <begin position="218"/>
        <end position="230"/>
    </location>
</feature>
<feature type="transmembrane region" description="Helical" evidence="6">
    <location>
        <begin position="85"/>
        <end position="105"/>
    </location>
</feature>
<dbReference type="EMBL" id="MU853755">
    <property type="protein sequence ID" value="KAK3945373.1"/>
    <property type="molecule type" value="Genomic_DNA"/>
</dbReference>
<evidence type="ECO:0000256" key="2">
    <source>
        <dbReference type="ARBA" id="ARBA00022692"/>
    </source>
</evidence>
<evidence type="ECO:0000256" key="4">
    <source>
        <dbReference type="ARBA" id="ARBA00023136"/>
    </source>
</evidence>
<dbReference type="InterPro" id="IPR008253">
    <property type="entry name" value="Marvel"/>
</dbReference>
<feature type="compositionally biased region" description="Low complexity" evidence="5">
    <location>
        <begin position="242"/>
        <end position="266"/>
    </location>
</feature>
<evidence type="ECO:0000313" key="8">
    <source>
        <dbReference type="EMBL" id="KAK3945373.1"/>
    </source>
</evidence>
<feature type="transmembrane region" description="Helical" evidence="6">
    <location>
        <begin position="112"/>
        <end position="129"/>
    </location>
</feature>
<evidence type="ECO:0000256" key="1">
    <source>
        <dbReference type="ARBA" id="ARBA00004141"/>
    </source>
</evidence>
<dbReference type="Proteomes" id="UP001303473">
    <property type="component" value="Unassembled WGS sequence"/>
</dbReference>
<organism evidence="8 9">
    <name type="scientific">Diplogelasinospora grovesii</name>
    <dbReference type="NCBI Taxonomy" id="303347"/>
    <lineage>
        <taxon>Eukaryota</taxon>
        <taxon>Fungi</taxon>
        <taxon>Dikarya</taxon>
        <taxon>Ascomycota</taxon>
        <taxon>Pezizomycotina</taxon>
        <taxon>Sordariomycetes</taxon>
        <taxon>Sordariomycetidae</taxon>
        <taxon>Sordariales</taxon>
        <taxon>Diplogelasinosporaceae</taxon>
        <taxon>Diplogelasinospora</taxon>
    </lineage>
</organism>
<evidence type="ECO:0000259" key="7">
    <source>
        <dbReference type="Pfam" id="PF01284"/>
    </source>
</evidence>
<keyword evidence="4 6" id="KW-0472">Membrane</keyword>
<sequence>MNNSPWSNVRPAGREHFPQYPKGFIAVRILQLIFAVIVLGLSAFGVWYLAFDGDEFILAVACMTLITSIYHLVAEYGAPSIYNYWAVLGLDILLVVMWLCSFALLASQVAGFFALGSGYCTYYACYYGLSDSDYIVASCLAAAAGLGGVEFVLHLVSLVIHGVMLHRHRAAGLHCVPVVAGGGGAAAATTVMNNNEKTQATTAYYQQVPQNIQPPAPSYQQTGYAPQQIGTPPPQQMPYAPPQQQQQQPQGMVSPQPYYPQASPSPLVSQPTGGSYVHQQVPQQQQQYQQ</sequence>